<dbReference type="Proteomes" id="UP001215598">
    <property type="component" value="Unassembled WGS sequence"/>
</dbReference>
<accession>A0AAD7K4F0</accession>
<protein>
    <recommendedName>
        <fullName evidence="3">Myosin motor domain-containing protein</fullName>
    </recommendedName>
</protein>
<feature type="non-terminal residue" evidence="1">
    <location>
        <position position="83"/>
    </location>
</feature>
<name>A0AAD7K4F0_9AGAR</name>
<evidence type="ECO:0000313" key="1">
    <source>
        <dbReference type="EMBL" id="KAJ7776436.1"/>
    </source>
</evidence>
<reference evidence="1" key="1">
    <citation type="submission" date="2023-03" db="EMBL/GenBank/DDBJ databases">
        <title>Massive genome expansion in bonnet fungi (Mycena s.s.) driven by repeated elements and novel gene families across ecological guilds.</title>
        <authorList>
            <consortium name="Lawrence Berkeley National Laboratory"/>
            <person name="Harder C.B."/>
            <person name="Miyauchi S."/>
            <person name="Viragh M."/>
            <person name="Kuo A."/>
            <person name="Thoen E."/>
            <person name="Andreopoulos B."/>
            <person name="Lu D."/>
            <person name="Skrede I."/>
            <person name="Drula E."/>
            <person name="Henrissat B."/>
            <person name="Morin E."/>
            <person name="Kohler A."/>
            <person name="Barry K."/>
            <person name="LaButti K."/>
            <person name="Morin E."/>
            <person name="Salamov A."/>
            <person name="Lipzen A."/>
            <person name="Mereny Z."/>
            <person name="Hegedus B."/>
            <person name="Baldrian P."/>
            <person name="Stursova M."/>
            <person name="Weitz H."/>
            <person name="Taylor A."/>
            <person name="Grigoriev I.V."/>
            <person name="Nagy L.G."/>
            <person name="Martin F."/>
            <person name="Kauserud H."/>
        </authorList>
    </citation>
    <scope>NUCLEOTIDE SEQUENCE</scope>
    <source>
        <strain evidence="1">CBHHK182m</strain>
    </source>
</reference>
<feature type="non-terminal residue" evidence="1">
    <location>
        <position position="1"/>
    </location>
</feature>
<keyword evidence="2" id="KW-1185">Reference proteome</keyword>
<dbReference type="AlphaFoldDB" id="A0AAD7K4F0"/>
<gene>
    <name evidence="1" type="ORF">B0H16DRAFT_1248028</name>
</gene>
<comment type="caution">
    <text evidence="1">The sequence shown here is derived from an EMBL/GenBank/DDBJ whole genome shotgun (WGS) entry which is preliminary data.</text>
</comment>
<organism evidence="1 2">
    <name type="scientific">Mycena metata</name>
    <dbReference type="NCBI Taxonomy" id="1033252"/>
    <lineage>
        <taxon>Eukaryota</taxon>
        <taxon>Fungi</taxon>
        <taxon>Dikarya</taxon>
        <taxon>Basidiomycota</taxon>
        <taxon>Agaricomycotina</taxon>
        <taxon>Agaricomycetes</taxon>
        <taxon>Agaricomycetidae</taxon>
        <taxon>Agaricales</taxon>
        <taxon>Marasmiineae</taxon>
        <taxon>Mycenaceae</taxon>
        <taxon>Mycena</taxon>
    </lineage>
</organism>
<dbReference type="EMBL" id="JARKIB010000009">
    <property type="protein sequence ID" value="KAJ7776436.1"/>
    <property type="molecule type" value="Genomic_DNA"/>
</dbReference>
<evidence type="ECO:0008006" key="3">
    <source>
        <dbReference type="Google" id="ProtNLM"/>
    </source>
</evidence>
<evidence type="ECO:0000313" key="2">
    <source>
        <dbReference type="Proteomes" id="UP001215598"/>
    </source>
</evidence>
<sequence>EFHAALDTLFATLSEMQPWHVFCINPNDSQLPNQLEGRTTNLTAVATRCGGGDPEKGAVRAWEAGMMMGQFVERYGGEESVWG</sequence>
<proteinExistence type="predicted"/>